<dbReference type="Proteomes" id="UP001548189">
    <property type="component" value="Unassembled WGS sequence"/>
</dbReference>
<keyword evidence="1" id="KW-0560">Oxidoreductase</keyword>
<evidence type="ECO:0000313" key="2">
    <source>
        <dbReference type="Proteomes" id="UP001548189"/>
    </source>
</evidence>
<dbReference type="Gene3D" id="3.50.50.60">
    <property type="entry name" value="FAD/NAD(P)-binding domain"/>
    <property type="match status" value="2"/>
</dbReference>
<dbReference type="InterPro" id="IPR006076">
    <property type="entry name" value="FAD-dep_OxRdtase"/>
</dbReference>
<dbReference type="PANTHER" id="PTHR13847">
    <property type="entry name" value="SARCOSINE DEHYDROGENASE-RELATED"/>
    <property type="match status" value="1"/>
</dbReference>
<dbReference type="Pfam" id="PF01266">
    <property type="entry name" value="DAO"/>
    <property type="match status" value="1"/>
</dbReference>
<proteinExistence type="predicted"/>
<dbReference type="SUPFAM" id="SSF51905">
    <property type="entry name" value="FAD/NAD(P)-binding domain"/>
    <property type="match status" value="1"/>
</dbReference>
<dbReference type="EC" id="1.-.-.-" evidence="1"/>
<dbReference type="InterPro" id="IPR036188">
    <property type="entry name" value="FAD/NAD-bd_sf"/>
</dbReference>
<reference evidence="1 2" key="1">
    <citation type="submission" date="2024-06" db="EMBL/GenBank/DDBJ databases">
        <authorList>
            <person name="Li F."/>
        </authorList>
    </citation>
    <scope>NUCLEOTIDE SEQUENCE [LARGE SCALE GENOMIC DNA]</scope>
    <source>
        <strain evidence="1 2">GXAS 311</strain>
    </source>
</reference>
<sequence>MSKFTHDVVVVGAGIIGTTIAERLQYEGKRVLLIDRSAPGEGCSKGNAGHFATDVILPLANFKTLLQVPKLLLDPLGPLAISWSYFPRLLPWLMRFAWAAMPHKSQHSIDALKQLNRPSIATFETLLARTGLTDLMSQQGALTVFSTESGRRKCLAHAALVEPHGINVQILSTEQVSAFEPALKSSISGALYFPDTAHTINPFRLVTALFAQFMAQGGNFKQDSVIGIDASQTQVTLKTTTADITAKEIIIACGAWSKDLLKTMGHNVPLETERGYHLMLSDPQVKITRPITSFEHSFVLTPMEEGLRLAGTVELAGLNAPANERRALQLLQHAQNILTNVNKNHYSTWMGHRPSLPDSLPIIGRSPKNSNVILAFGHQHLGLTQAAVTAQIISQIIHQQALSINIEPYSIKRFS</sequence>
<organism evidence="1 2">
    <name type="scientific">Aliikangiella maris</name>
    <dbReference type="NCBI Taxonomy" id="3162458"/>
    <lineage>
        <taxon>Bacteria</taxon>
        <taxon>Pseudomonadati</taxon>
        <taxon>Pseudomonadota</taxon>
        <taxon>Gammaproteobacteria</taxon>
        <taxon>Oceanospirillales</taxon>
        <taxon>Pleioneaceae</taxon>
        <taxon>Aliikangiella</taxon>
    </lineage>
</organism>
<gene>
    <name evidence="1" type="ORF">ABVT43_17020</name>
</gene>
<dbReference type="Gene3D" id="3.30.9.10">
    <property type="entry name" value="D-Amino Acid Oxidase, subunit A, domain 2"/>
    <property type="match status" value="1"/>
</dbReference>
<keyword evidence="2" id="KW-1185">Reference proteome</keyword>
<protein>
    <submittedName>
        <fullName evidence="1">FAD-dependent oxidoreductase</fullName>
        <ecNumber evidence="1">1.-.-.-</ecNumber>
    </submittedName>
</protein>
<accession>A0ABV2BY40</accession>
<name>A0ABV2BY40_9GAMM</name>
<dbReference type="PANTHER" id="PTHR13847:SF289">
    <property type="entry name" value="GLYCINE OXIDASE"/>
    <property type="match status" value="1"/>
</dbReference>
<evidence type="ECO:0000313" key="1">
    <source>
        <dbReference type="EMBL" id="MET1256847.1"/>
    </source>
</evidence>
<dbReference type="GO" id="GO:0016491">
    <property type="term" value="F:oxidoreductase activity"/>
    <property type="evidence" value="ECO:0007669"/>
    <property type="project" value="UniProtKB-KW"/>
</dbReference>
<comment type="caution">
    <text evidence="1">The sequence shown here is derived from an EMBL/GenBank/DDBJ whole genome shotgun (WGS) entry which is preliminary data.</text>
</comment>
<dbReference type="SUPFAM" id="SSF54373">
    <property type="entry name" value="FAD-linked reductases, C-terminal domain"/>
    <property type="match status" value="1"/>
</dbReference>
<dbReference type="EMBL" id="JBEVCJ010000029">
    <property type="protein sequence ID" value="MET1256847.1"/>
    <property type="molecule type" value="Genomic_DNA"/>
</dbReference>